<sequence>MLVPGTNCPSQEMTDEYRNLFVRQHNTIRRQIAEGTANGHDGSKIGPAKNMYRLKYNCDLETQALDATRLACVDSIQHPAKYGQNIYTYVTKEIYDLDKKLLITNAVKQWYLPVVHYGLREPNNVYADPRLFTFANLAYDKQVAVGCAYKECPNPSTRGIATCFYNFVVPPNAQLWEHGKACAFDTDCTYSGYPGSTCNNGLCVRPGNTLPAVFHRNEQEVRKKLNKKFNKQSEDNNLRLPRLS</sequence>
<dbReference type="CDD" id="cd05380">
    <property type="entry name" value="CAP_euk"/>
    <property type="match status" value="1"/>
</dbReference>
<dbReference type="Gene3D" id="3.40.33.10">
    <property type="entry name" value="CAP"/>
    <property type="match status" value="1"/>
</dbReference>
<dbReference type="Proteomes" id="UP000054495">
    <property type="component" value="Unassembled WGS sequence"/>
</dbReference>
<feature type="domain" description="SCP" evidence="1">
    <location>
        <begin position="16"/>
        <end position="169"/>
    </location>
</feature>
<dbReference type="InterPro" id="IPR035940">
    <property type="entry name" value="CAP_sf"/>
</dbReference>
<name>A0A0D6LHU2_9BILA</name>
<evidence type="ECO:0000259" key="1">
    <source>
        <dbReference type="SMART" id="SM00198"/>
    </source>
</evidence>
<dbReference type="Pfam" id="PF00188">
    <property type="entry name" value="CAP"/>
    <property type="match status" value="1"/>
</dbReference>
<protein>
    <submittedName>
        <fullName evidence="2">SCP-like protein</fullName>
    </submittedName>
</protein>
<proteinExistence type="predicted"/>
<dbReference type="EMBL" id="KE125165">
    <property type="protein sequence ID" value="EPB70748.1"/>
    <property type="molecule type" value="Genomic_DNA"/>
</dbReference>
<accession>A0A0D6LHU2</accession>
<organism evidence="2 3">
    <name type="scientific">Ancylostoma ceylanicum</name>
    <dbReference type="NCBI Taxonomy" id="53326"/>
    <lineage>
        <taxon>Eukaryota</taxon>
        <taxon>Metazoa</taxon>
        <taxon>Ecdysozoa</taxon>
        <taxon>Nematoda</taxon>
        <taxon>Chromadorea</taxon>
        <taxon>Rhabditida</taxon>
        <taxon>Rhabditina</taxon>
        <taxon>Rhabditomorpha</taxon>
        <taxon>Strongyloidea</taxon>
        <taxon>Ancylostomatidae</taxon>
        <taxon>Ancylostomatinae</taxon>
        <taxon>Ancylostoma</taxon>
    </lineage>
</organism>
<dbReference type="SMART" id="SM00198">
    <property type="entry name" value="SCP"/>
    <property type="match status" value="1"/>
</dbReference>
<keyword evidence="3" id="KW-1185">Reference proteome</keyword>
<dbReference type="InterPro" id="IPR014044">
    <property type="entry name" value="CAP_dom"/>
</dbReference>
<evidence type="ECO:0000313" key="3">
    <source>
        <dbReference type="Proteomes" id="UP000054495"/>
    </source>
</evidence>
<gene>
    <name evidence="2" type="ORF">ANCCEY_10154</name>
</gene>
<dbReference type="AlphaFoldDB" id="A0A0D6LHU2"/>
<reference evidence="2 3" key="1">
    <citation type="submission" date="2013-05" db="EMBL/GenBank/DDBJ databases">
        <title>Draft genome of the parasitic nematode Anyclostoma ceylanicum.</title>
        <authorList>
            <person name="Mitreva M."/>
        </authorList>
    </citation>
    <scope>NUCLEOTIDE SEQUENCE [LARGE SCALE GENOMIC DNA]</scope>
</reference>
<dbReference type="SUPFAM" id="SSF55797">
    <property type="entry name" value="PR-1-like"/>
    <property type="match status" value="1"/>
</dbReference>
<evidence type="ECO:0000313" key="2">
    <source>
        <dbReference type="EMBL" id="EPB70748.1"/>
    </source>
</evidence>